<dbReference type="Pfam" id="PF13717">
    <property type="entry name" value="Zn_ribbon_4"/>
    <property type="match status" value="1"/>
</dbReference>
<dbReference type="InterPro" id="IPR011723">
    <property type="entry name" value="Znf/thioredoxin_put"/>
</dbReference>
<evidence type="ECO:0000313" key="3">
    <source>
        <dbReference type="EMBL" id="AWB49824.1"/>
    </source>
</evidence>
<feature type="region of interest" description="Disordered" evidence="1">
    <location>
        <begin position="86"/>
        <end position="145"/>
    </location>
</feature>
<evidence type="ECO:0000256" key="1">
    <source>
        <dbReference type="SAM" id="MobiDB-lite"/>
    </source>
</evidence>
<dbReference type="NCBIfam" id="TIGR02098">
    <property type="entry name" value="MJ0042_CXXC"/>
    <property type="match status" value="1"/>
</dbReference>
<dbReference type="AlphaFoldDB" id="A0A2S0UPU4"/>
<evidence type="ECO:0000313" key="4">
    <source>
        <dbReference type="Proteomes" id="UP000244496"/>
    </source>
</evidence>
<gene>
    <name evidence="3" type="ORF">HYN69_16100</name>
</gene>
<name>A0A2S0UPU4_9RHOB</name>
<protein>
    <recommendedName>
        <fullName evidence="2">Zinc finger/thioredoxin putative domain-containing protein</fullName>
    </recommendedName>
</protein>
<reference evidence="3 4" key="1">
    <citation type="submission" date="2018-04" db="EMBL/GenBank/DDBJ databases">
        <title>Genome sequencing of Gemmobacter.</title>
        <authorList>
            <person name="Yi H."/>
            <person name="Baek M.-G."/>
        </authorList>
    </citation>
    <scope>NUCLEOTIDE SEQUENCE [LARGE SCALE GENOMIC DNA]</scope>
    <source>
        <strain evidence="3 4">HYN0069</strain>
    </source>
</reference>
<dbReference type="RefSeq" id="WP_108436641.1">
    <property type="nucleotide sequence ID" value="NZ_CP028918.1"/>
</dbReference>
<sequence>MRLICPNCDAEYEVDDAAIPDGGRDVQCSNCGHGWFQLPAGYEAEKAEEEALFGVEEDTAAPPAGQPVPVQRTLDENLMAVLREEAEREAAARKAEATPIETQTEMPLAAPPVSEAARRIARLKGVDPDAPAPAPARPGSRRSLLPDIEEINSSLRTAAPADDADEDEPPAARRGFRSGFMVSVLVAAAGVGAYAMAPRLAEQLPGAKPVLDSYVSQIDSGRLWLDAAMRQATEAIRAVTATDGG</sequence>
<dbReference type="Proteomes" id="UP000244496">
    <property type="component" value="Chromosome"/>
</dbReference>
<feature type="domain" description="Zinc finger/thioredoxin putative" evidence="2">
    <location>
        <begin position="1"/>
        <end position="35"/>
    </location>
</feature>
<feature type="compositionally biased region" description="Basic and acidic residues" evidence="1">
    <location>
        <begin position="86"/>
        <end position="96"/>
    </location>
</feature>
<organism evidence="3 4">
    <name type="scientific">Paragemmobacter aquarius</name>
    <dbReference type="NCBI Taxonomy" id="2169400"/>
    <lineage>
        <taxon>Bacteria</taxon>
        <taxon>Pseudomonadati</taxon>
        <taxon>Pseudomonadota</taxon>
        <taxon>Alphaproteobacteria</taxon>
        <taxon>Rhodobacterales</taxon>
        <taxon>Paracoccaceae</taxon>
        <taxon>Paragemmobacter</taxon>
    </lineage>
</organism>
<evidence type="ECO:0000259" key="2">
    <source>
        <dbReference type="Pfam" id="PF13717"/>
    </source>
</evidence>
<dbReference type="KEGG" id="geh:HYN69_16100"/>
<dbReference type="EMBL" id="CP028918">
    <property type="protein sequence ID" value="AWB49824.1"/>
    <property type="molecule type" value="Genomic_DNA"/>
</dbReference>
<dbReference type="OrthoDB" id="7159357at2"/>
<accession>A0A2S0UPU4</accession>
<proteinExistence type="predicted"/>
<keyword evidence="4" id="KW-1185">Reference proteome</keyword>